<comment type="caution">
    <text evidence="2">The sequence shown here is derived from an EMBL/GenBank/DDBJ whole genome shotgun (WGS) entry which is preliminary data.</text>
</comment>
<sequence length="209" mass="22335">MNTESRSFGIGARERPSATSEPGYGAEVHCAEKRGLTGVRAAVNDRMTASAGMSDGRGGRREENEMGFFQDALVRINRAVMSYAGDAVFMQAAVAAAANVIVADGDTDEEEIESALVSMRANPILEKSYDTLTLEKELFEALARAELRAGRLENMTLVAAIADRPLEHRQHVFLIAADVADKGGVTETEHKVLEALAEALAVDKAALLG</sequence>
<dbReference type="Proteomes" id="UP001055101">
    <property type="component" value="Unassembled WGS sequence"/>
</dbReference>
<accession>A0ABQ4THZ9</accession>
<organism evidence="2 3">
    <name type="scientific">Methylobacterium thuringiense</name>
    <dbReference type="NCBI Taxonomy" id="1003091"/>
    <lineage>
        <taxon>Bacteria</taxon>
        <taxon>Pseudomonadati</taxon>
        <taxon>Pseudomonadota</taxon>
        <taxon>Alphaproteobacteria</taxon>
        <taxon>Hyphomicrobiales</taxon>
        <taxon>Methylobacteriaceae</taxon>
        <taxon>Methylobacterium</taxon>
    </lineage>
</organism>
<evidence type="ECO:0000313" key="2">
    <source>
        <dbReference type="EMBL" id="GJE55019.1"/>
    </source>
</evidence>
<dbReference type="Gene3D" id="1.10.3680.10">
    <property type="entry name" value="TerB-like"/>
    <property type="match status" value="1"/>
</dbReference>
<dbReference type="EMBL" id="BPRA01000006">
    <property type="protein sequence ID" value="GJE55019.1"/>
    <property type="molecule type" value="Genomic_DNA"/>
</dbReference>
<evidence type="ECO:0000313" key="3">
    <source>
        <dbReference type="Proteomes" id="UP001055101"/>
    </source>
</evidence>
<keyword evidence="3" id="KW-1185">Reference proteome</keyword>
<gene>
    <name evidence="2" type="ORF">EKPJFOCH_1505</name>
</gene>
<dbReference type="CDD" id="cd07176">
    <property type="entry name" value="terB"/>
    <property type="match status" value="1"/>
</dbReference>
<name>A0ABQ4THZ9_9HYPH</name>
<feature type="region of interest" description="Disordered" evidence="1">
    <location>
        <begin position="1"/>
        <end position="25"/>
    </location>
</feature>
<evidence type="ECO:0000256" key="1">
    <source>
        <dbReference type="SAM" id="MobiDB-lite"/>
    </source>
</evidence>
<dbReference type="InterPro" id="IPR029024">
    <property type="entry name" value="TerB-like"/>
</dbReference>
<proteinExistence type="predicted"/>
<dbReference type="SUPFAM" id="SSF158682">
    <property type="entry name" value="TerB-like"/>
    <property type="match status" value="1"/>
</dbReference>
<protein>
    <recommendedName>
        <fullName evidence="4">Tellurite resistance protein TerB</fullName>
    </recommendedName>
</protein>
<reference evidence="2" key="1">
    <citation type="journal article" date="2021" name="Front. Microbiol.">
        <title>Comprehensive Comparative Genomics and Phenotyping of Methylobacterium Species.</title>
        <authorList>
            <person name="Alessa O."/>
            <person name="Ogura Y."/>
            <person name="Fujitani Y."/>
            <person name="Takami H."/>
            <person name="Hayashi T."/>
            <person name="Sahin N."/>
            <person name="Tani A."/>
        </authorList>
    </citation>
    <scope>NUCLEOTIDE SEQUENCE</scope>
    <source>
        <strain evidence="2">DSM 23674</strain>
    </source>
</reference>
<reference evidence="2" key="2">
    <citation type="submission" date="2021-08" db="EMBL/GenBank/DDBJ databases">
        <authorList>
            <person name="Tani A."/>
            <person name="Ola A."/>
            <person name="Ogura Y."/>
            <person name="Katsura K."/>
            <person name="Hayashi T."/>
        </authorList>
    </citation>
    <scope>NUCLEOTIDE SEQUENCE</scope>
    <source>
        <strain evidence="2">DSM 23674</strain>
    </source>
</reference>
<evidence type="ECO:0008006" key="4">
    <source>
        <dbReference type="Google" id="ProtNLM"/>
    </source>
</evidence>